<protein>
    <submittedName>
        <fullName evidence="3">Uncharacterized protein</fullName>
    </submittedName>
</protein>
<feature type="region of interest" description="Disordered" evidence="1">
    <location>
        <begin position="143"/>
        <end position="192"/>
    </location>
</feature>
<proteinExistence type="predicted"/>
<evidence type="ECO:0000313" key="4">
    <source>
        <dbReference type="Proteomes" id="UP000315534"/>
    </source>
</evidence>
<gene>
    <name evidence="3" type="ORF">E3J38_07410</name>
</gene>
<feature type="transmembrane region" description="Helical" evidence="2">
    <location>
        <begin position="43"/>
        <end position="62"/>
    </location>
</feature>
<evidence type="ECO:0000313" key="3">
    <source>
        <dbReference type="EMBL" id="TET79261.1"/>
    </source>
</evidence>
<organism evidence="3 4">
    <name type="scientific">candidate division TA06 bacterium</name>
    <dbReference type="NCBI Taxonomy" id="2250710"/>
    <lineage>
        <taxon>Bacteria</taxon>
        <taxon>Bacteria division TA06</taxon>
    </lineage>
</organism>
<comment type="caution">
    <text evidence="3">The sequence shown here is derived from an EMBL/GenBank/DDBJ whole genome shotgun (WGS) entry which is preliminary data.</text>
</comment>
<keyword evidence="2" id="KW-0472">Membrane</keyword>
<feature type="compositionally biased region" description="Basic and acidic residues" evidence="1">
    <location>
        <begin position="149"/>
        <end position="161"/>
    </location>
</feature>
<evidence type="ECO:0000256" key="2">
    <source>
        <dbReference type="SAM" id="Phobius"/>
    </source>
</evidence>
<dbReference type="AlphaFoldDB" id="A0A523XIZ6"/>
<keyword evidence="2" id="KW-0812">Transmembrane</keyword>
<keyword evidence="2" id="KW-1133">Transmembrane helix</keyword>
<dbReference type="Proteomes" id="UP000315534">
    <property type="component" value="Unassembled WGS sequence"/>
</dbReference>
<reference evidence="3 4" key="1">
    <citation type="submission" date="2019-03" db="EMBL/GenBank/DDBJ databases">
        <title>Metabolic potential of uncultured bacteria and archaea associated with petroleum seepage in deep-sea sediments.</title>
        <authorList>
            <person name="Dong X."/>
            <person name="Hubert C."/>
        </authorList>
    </citation>
    <scope>NUCLEOTIDE SEQUENCE [LARGE SCALE GENOMIC DNA]</scope>
    <source>
        <strain evidence="3">E29_bin36</strain>
    </source>
</reference>
<feature type="transmembrane region" description="Helical" evidence="2">
    <location>
        <begin position="83"/>
        <end position="103"/>
    </location>
</feature>
<dbReference type="EMBL" id="SOIP01000431">
    <property type="protein sequence ID" value="TET79261.1"/>
    <property type="molecule type" value="Genomic_DNA"/>
</dbReference>
<accession>A0A523XIZ6</accession>
<feature type="transmembrane region" description="Helical" evidence="2">
    <location>
        <begin position="115"/>
        <end position="134"/>
    </location>
</feature>
<name>A0A523XIZ6_UNCT6</name>
<evidence type="ECO:0000256" key="1">
    <source>
        <dbReference type="SAM" id="MobiDB-lite"/>
    </source>
</evidence>
<sequence>MFIMTFLALLGPAILMVLPDREYGFGWQLMAMTWEASYWNHNIQIVVVQPYMLTIGLLLFSLRPVFAYQMVRYYNGRTTKMNTLLVGVASELQILVVMIFMGIGQSVSSPDPEAIWTPLFGPIPILFLTGLVIMKLRPPPEITTPWQQMEERKQRWDKDAAAPESKPAQSSSKEVVVGAAKEKQDLAETAED</sequence>